<dbReference type="Pfam" id="PF07992">
    <property type="entry name" value="Pyr_redox_2"/>
    <property type="match status" value="1"/>
</dbReference>
<keyword evidence="4 11" id="KW-0560">Oxidoreductase</keyword>
<feature type="binding site" evidence="9">
    <location>
        <position position="302"/>
    </location>
    <ligand>
        <name>NAD(+)</name>
        <dbReference type="ChEBI" id="CHEBI:57540"/>
    </ligand>
</feature>
<sequence length="502" mass="51864">MSIVPPVSSLPSHSADSPVFDIAVIGAGPGGYSCALRAAQLGLRVALVERDARPGGTCLNRGCIPTKALLTAAHTADEARHGETMGIMLPQPQVDYDRLAAFRDASVDTMVTGLESLLSRRAVTLVRGTARLDDGAAQADAAATDGATDGTRHRVIVDTADGTTTLAARAVVLATGARPTQLDALPFGGRVLDSDHALTLDRVPSSVIIVGSGAIGLEFASFWSSLGAHVTVLLRHGRPLSAWPRRVGMAVRRGMGAHGVQWADYESIEAYEDVDGGIALTLSGRGGATSRLEAELCLVAVGRTPVSAPWVSDSGIETDARGFVVTDPWGRTSRPGVFAVGDVTRGRQTAHRAFEQGIVAAECIAGLEPAPVEDAASPLVVFSSPEAASVGLAADEARADGAWTDVRDTAIVTQGNARVMMSSASGVIDLVTATPADGGERIVLGAHMAGPHVSELVAEAEQLVRGRVPLSQAARAIHPHPTFGEALGEALLAADGRPLHTF</sequence>
<dbReference type="GO" id="GO:0006103">
    <property type="term" value="P:2-oxoglutarate metabolic process"/>
    <property type="evidence" value="ECO:0007669"/>
    <property type="project" value="TreeGrafter"/>
</dbReference>
<gene>
    <name evidence="14" type="ORF">PSRA_0379</name>
</gene>
<feature type="disulfide bond" description="Redox-active" evidence="10">
    <location>
        <begin position="58"/>
        <end position="63"/>
    </location>
</feature>
<evidence type="ECO:0000259" key="12">
    <source>
        <dbReference type="Pfam" id="PF02852"/>
    </source>
</evidence>
<dbReference type="InterPro" id="IPR016156">
    <property type="entry name" value="FAD/NAD-linked_Rdtase_dimer_sf"/>
</dbReference>
<name>A0A261F0L8_9BIFI</name>
<dbReference type="PIRSF" id="PIRSF000350">
    <property type="entry name" value="Mercury_reductase_MerA"/>
    <property type="match status" value="1"/>
</dbReference>
<evidence type="ECO:0000256" key="10">
    <source>
        <dbReference type="PIRSR" id="PIRSR000350-4"/>
    </source>
</evidence>
<feature type="active site" description="Proton acceptor" evidence="8">
    <location>
        <position position="480"/>
    </location>
</feature>
<evidence type="ECO:0000313" key="14">
    <source>
        <dbReference type="EMBL" id="OZG52647.1"/>
    </source>
</evidence>
<evidence type="ECO:0000256" key="9">
    <source>
        <dbReference type="PIRSR" id="PIRSR000350-3"/>
    </source>
</evidence>
<evidence type="ECO:0000313" key="15">
    <source>
        <dbReference type="Proteomes" id="UP000216725"/>
    </source>
</evidence>
<dbReference type="PROSITE" id="PS00076">
    <property type="entry name" value="PYRIDINE_REDOX_1"/>
    <property type="match status" value="1"/>
</dbReference>
<dbReference type="SUPFAM" id="SSF55424">
    <property type="entry name" value="FAD/NAD-linked reductases, dimerisation (C-terminal) domain"/>
    <property type="match status" value="1"/>
</dbReference>
<evidence type="ECO:0000256" key="7">
    <source>
        <dbReference type="ARBA" id="ARBA00023284"/>
    </source>
</evidence>
<dbReference type="InterPro" id="IPR001100">
    <property type="entry name" value="Pyr_nuc-diS_OxRdtase"/>
</dbReference>
<keyword evidence="6" id="KW-1015">Disulfide bond</keyword>
<dbReference type="Gene3D" id="3.30.390.30">
    <property type="match status" value="1"/>
</dbReference>
<comment type="caution">
    <text evidence="14">The sequence shown here is derived from an EMBL/GenBank/DDBJ whole genome shotgun (WGS) entry which is preliminary data.</text>
</comment>
<accession>A0A261F0L8</accession>
<dbReference type="InterPro" id="IPR012999">
    <property type="entry name" value="Pyr_OxRdtase_I_AS"/>
</dbReference>
<feature type="binding site" evidence="9">
    <location>
        <position position="342"/>
    </location>
    <ligand>
        <name>FAD</name>
        <dbReference type="ChEBI" id="CHEBI:57692"/>
    </ligand>
</feature>
<reference evidence="14 15" key="1">
    <citation type="journal article" date="2017" name="BMC Genomics">
        <title>Comparative genomic and phylogenomic analyses of the Bifidobacteriaceae family.</title>
        <authorList>
            <person name="Lugli G.A."/>
            <person name="Milani C."/>
            <person name="Turroni F."/>
            <person name="Duranti S."/>
            <person name="Mancabelli L."/>
            <person name="Mangifesta M."/>
            <person name="Ferrario C."/>
            <person name="Modesto M."/>
            <person name="Mattarelli P."/>
            <person name="Jiri K."/>
            <person name="van Sinderen D."/>
            <person name="Ventura M."/>
        </authorList>
    </citation>
    <scope>NUCLEOTIDE SEQUENCE [LARGE SCALE GENOMIC DNA]</scope>
    <source>
        <strain evidence="14 15">DSM 24742</strain>
    </source>
</reference>
<evidence type="ECO:0000256" key="11">
    <source>
        <dbReference type="RuleBase" id="RU003691"/>
    </source>
</evidence>
<comment type="similarity">
    <text evidence="1 11">Belongs to the class-I pyridine nucleotide-disulfide oxidoreductase family.</text>
</comment>
<keyword evidence="5 9" id="KW-0520">NAD</keyword>
<dbReference type="Gene3D" id="3.50.50.60">
    <property type="entry name" value="FAD/NAD(P)-binding domain"/>
    <property type="match status" value="2"/>
</dbReference>
<dbReference type="PANTHER" id="PTHR22912:SF217">
    <property type="entry name" value="DIHYDROLIPOYL DEHYDROGENASE"/>
    <property type="match status" value="1"/>
</dbReference>
<dbReference type="Proteomes" id="UP000216725">
    <property type="component" value="Unassembled WGS sequence"/>
</dbReference>
<keyword evidence="7 11" id="KW-0676">Redox-active center</keyword>
<dbReference type="InterPro" id="IPR050151">
    <property type="entry name" value="Class-I_Pyr_Nuc-Dis_Oxidored"/>
</dbReference>
<dbReference type="PRINTS" id="PR00411">
    <property type="entry name" value="PNDRDTASEI"/>
</dbReference>
<dbReference type="PRINTS" id="PR00368">
    <property type="entry name" value="FADPNR"/>
</dbReference>
<proteinExistence type="inferred from homology"/>
<evidence type="ECO:0000259" key="13">
    <source>
        <dbReference type="Pfam" id="PF07992"/>
    </source>
</evidence>
<dbReference type="OrthoDB" id="4678789at2"/>
<protein>
    <submittedName>
        <fullName evidence="14">Dihydrolipoamide dehydrogenase</fullName>
    </submittedName>
</protein>
<keyword evidence="3 9" id="KW-0274">FAD</keyword>
<keyword evidence="2 11" id="KW-0285">Flavoprotein</keyword>
<evidence type="ECO:0000256" key="4">
    <source>
        <dbReference type="ARBA" id="ARBA00023002"/>
    </source>
</evidence>
<dbReference type="GO" id="GO:0004148">
    <property type="term" value="F:dihydrolipoyl dehydrogenase (NADH) activity"/>
    <property type="evidence" value="ECO:0007669"/>
    <property type="project" value="TreeGrafter"/>
</dbReference>
<dbReference type="EMBL" id="MWWR01000003">
    <property type="protein sequence ID" value="OZG52647.1"/>
    <property type="molecule type" value="Genomic_DNA"/>
</dbReference>
<evidence type="ECO:0000256" key="6">
    <source>
        <dbReference type="ARBA" id="ARBA00023157"/>
    </source>
</evidence>
<evidence type="ECO:0000256" key="3">
    <source>
        <dbReference type="ARBA" id="ARBA00022827"/>
    </source>
</evidence>
<keyword evidence="15" id="KW-1185">Reference proteome</keyword>
<dbReference type="GO" id="GO:0050660">
    <property type="term" value="F:flavin adenine dinucleotide binding"/>
    <property type="evidence" value="ECO:0007669"/>
    <property type="project" value="TreeGrafter"/>
</dbReference>
<dbReference type="InterPro" id="IPR023753">
    <property type="entry name" value="FAD/NAD-binding_dom"/>
</dbReference>
<dbReference type="PANTHER" id="PTHR22912">
    <property type="entry name" value="DISULFIDE OXIDOREDUCTASE"/>
    <property type="match status" value="1"/>
</dbReference>
<keyword evidence="9" id="KW-0547">Nucleotide-binding</keyword>
<dbReference type="SUPFAM" id="SSF51905">
    <property type="entry name" value="FAD/NAD(P)-binding domain"/>
    <property type="match status" value="1"/>
</dbReference>
<feature type="domain" description="FAD/NAD(P)-binding" evidence="13">
    <location>
        <begin position="20"/>
        <end position="357"/>
    </location>
</feature>
<feature type="binding site" evidence="9">
    <location>
        <position position="67"/>
    </location>
    <ligand>
        <name>FAD</name>
        <dbReference type="ChEBI" id="CHEBI:57692"/>
    </ligand>
</feature>
<dbReference type="RefSeq" id="WP_094660169.1">
    <property type="nucleotide sequence ID" value="NZ_MWWR01000003.1"/>
</dbReference>
<organism evidence="14 15">
    <name type="scientific">Pseudoscardovia radai</name>
    <dbReference type="NCBI Taxonomy" id="987066"/>
    <lineage>
        <taxon>Bacteria</taxon>
        <taxon>Bacillati</taxon>
        <taxon>Actinomycetota</taxon>
        <taxon>Actinomycetes</taxon>
        <taxon>Bifidobacteriales</taxon>
        <taxon>Bifidobacteriaceae</taxon>
        <taxon>Pseudoscardovia</taxon>
    </lineage>
</organism>
<evidence type="ECO:0000256" key="8">
    <source>
        <dbReference type="PIRSR" id="PIRSR000350-2"/>
    </source>
</evidence>
<dbReference type="InterPro" id="IPR036188">
    <property type="entry name" value="FAD/NAD-bd_sf"/>
</dbReference>
<dbReference type="AlphaFoldDB" id="A0A261F0L8"/>
<dbReference type="InterPro" id="IPR004099">
    <property type="entry name" value="Pyr_nucl-diS_OxRdtase_dimer"/>
</dbReference>
<feature type="binding site" evidence="9">
    <location>
        <begin position="211"/>
        <end position="218"/>
    </location>
    <ligand>
        <name>NAD(+)</name>
        <dbReference type="ChEBI" id="CHEBI:57540"/>
    </ligand>
</feature>
<evidence type="ECO:0000256" key="2">
    <source>
        <dbReference type="ARBA" id="ARBA00022630"/>
    </source>
</evidence>
<feature type="domain" description="Pyridine nucleotide-disulphide oxidoreductase dimerisation" evidence="12">
    <location>
        <begin position="378"/>
        <end position="490"/>
    </location>
</feature>
<evidence type="ECO:0000256" key="1">
    <source>
        <dbReference type="ARBA" id="ARBA00007532"/>
    </source>
</evidence>
<dbReference type="Pfam" id="PF02852">
    <property type="entry name" value="Pyr_redox_dim"/>
    <property type="match status" value="1"/>
</dbReference>
<comment type="cofactor">
    <cofactor evidence="9">
        <name>FAD</name>
        <dbReference type="ChEBI" id="CHEBI:57692"/>
    </cofactor>
    <text evidence="9">Binds 1 FAD per subunit.</text>
</comment>
<evidence type="ECO:0000256" key="5">
    <source>
        <dbReference type="ARBA" id="ARBA00023027"/>
    </source>
</evidence>